<accession>A0A239HS51</accession>
<gene>
    <name evidence="3" type="ORF">SAMN05421770_102532</name>
</gene>
<sequence>MRLCVLLLLLTLTPALHAQGHENALSDAEVEILRDTAPLPADRVQAFIRFIDDRTKTIQTLANGPRKPGCEEDIHDLMEQVASIADDLDDNLDDYGPRHRDLRRVLPKLVAATERWSSTLRTPADHEAYNVQRKLALEAVRDIHDEAVRLVEEQKTWFHDHPPGKEDKDSTSGHANLEK</sequence>
<reference evidence="3 4" key="1">
    <citation type="submission" date="2017-06" db="EMBL/GenBank/DDBJ databases">
        <authorList>
            <person name="Kim H.J."/>
            <person name="Triplett B.A."/>
        </authorList>
    </citation>
    <scope>NUCLEOTIDE SEQUENCE [LARGE SCALE GENOMIC DNA]</scope>
    <source>
        <strain evidence="3 4">DSM 18704</strain>
    </source>
</reference>
<keyword evidence="2" id="KW-0732">Signal</keyword>
<evidence type="ECO:0000313" key="3">
    <source>
        <dbReference type="EMBL" id="SNS84061.1"/>
    </source>
</evidence>
<dbReference type="RefSeq" id="WP_089408007.1">
    <property type="nucleotide sequence ID" value="NZ_FZOU01000002.1"/>
</dbReference>
<feature type="signal peptide" evidence="2">
    <location>
        <begin position="1"/>
        <end position="18"/>
    </location>
</feature>
<dbReference type="Proteomes" id="UP000198356">
    <property type="component" value="Unassembled WGS sequence"/>
</dbReference>
<evidence type="ECO:0000256" key="2">
    <source>
        <dbReference type="SAM" id="SignalP"/>
    </source>
</evidence>
<protein>
    <submittedName>
        <fullName evidence="3">Uncharacterized protein</fullName>
    </submittedName>
</protein>
<name>A0A239HS51_9BACT</name>
<proteinExistence type="predicted"/>
<organism evidence="3 4">
    <name type="scientific">Granulicella rosea</name>
    <dbReference type="NCBI Taxonomy" id="474952"/>
    <lineage>
        <taxon>Bacteria</taxon>
        <taxon>Pseudomonadati</taxon>
        <taxon>Acidobacteriota</taxon>
        <taxon>Terriglobia</taxon>
        <taxon>Terriglobales</taxon>
        <taxon>Acidobacteriaceae</taxon>
        <taxon>Granulicella</taxon>
    </lineage>
</organism>
<keyword evidence="4" id="KW-1185">Reference proteome</keyword>
<evidence type="ECO:0000313" key="4">
    <source>
        <dbReference type="Proteomes" id="UP000198356"/>
    </source>
</evidence>
<dbReference type="AlphaFoldDB" id="A0A239HS51"/>
<feature type="region of interest" description="Disordered" evidence="1">
    <location>
        <begin position="155"/>
        <end position="179"/>
    </location>
</feature>
<evidence type="ECO:0000256" key="1">
    <source>
        <dbReference type="SAM" id="MobiDB-lite"/>
    </source>
</evidence>
<dbReference type="EMBL" id="FZOU01000002">
    <property type="protein sequence ID" value="SNS84061.1"/>
    <property type="molecule type" value="Genomic_DNA"/>
</dbReference>
<feature type="chain" id="PRO_5012579617" evidence="2">
    <location>
        <begin position="19"/>
        <end position="179"/>
    </location>
</feature>
<dbReference type="OrthoDB" id="117854at2"/>